<name>A0A832VNE1_9EURY</name>
<reference evidence="1" key="1">
    <citation type="journal article" date="2020" name="bioRxiv">
        <title>A rank-normalized archaeal taxonomy based on genome phylogeny resolves widespread incomplete and uneven classifications.</title>
        <authorList>
            <person name="Rinke C."/>
            <person name="Chuvochina M."/>
            <person name="Mussig A.J."/>
            <person name="Chaumeil P.-A."/>
            <person name="Waite D.W."/>
            <person name="Whitman W.B."/>
            <person name="Parks D.H."/>
            <person name="Hugenholtz P."/>
        </authorList>
    </citation>
    <scope>NUCLEOTIDE SEQUENCE</scope>
    <source>
        <strain evidence="1">UBA12518</strain>
    </source>
</reference>
<evidence type="ECO:0000313" key="1">
    <source>
        <dbReference type="EMBL" id="HIH70231.1"/>
    </source>
</evidence>
<dbReference type="Pfam" id="PF10061">
    <property type="entry name" value="DUF2299"/>
    <property type="match status" value="1"/>
</dbReference>
<dbReference type="CDD" id="cd17510">
    <property type="entry name" value="T3SC_YbjN-like_2"/>
    <property type="match status" value="1"/>
</dbReference>
<dbReference type="InterPro" id="IPR018747">
    <property type="entry name" value="DUF2299"/>
</dbReference>
<proteinExistence type="predicted"/>
<evidence type="ECO:0000313" key="2">
    <source>
        <dbReference type="Proteomes" id="UP000600363"/>
    </source>
</evidence>
<dbReference type="AlphaFoldDB" id="A0A832VNE1"/>
<dbReference type="Gene3D" id="3.30.1460.10">
    <property type="match status" value="1"/>
</dbReference>
<dbReference type="RefSeq" id="WP_042684691.1">
    <property type="nucleotide sequence ID" value="NZ_DUIH01000021.1"/>
</dbReference>
<protein>
    <submittedName>
        <fullName evidence="1">DUF2299 family protein</fullName>
    </submittedName>
</protein>
<comment type="caution">
    <text evidence="1">The sequence shown here is derived from an EMBL/GenBank/DDBJ whole genome shotgun (WGS) entry which is preliminary data.</text>
</comment>
<accession>A0A832VNE1</accession>
<dbReference type="EMBL" id="DUIH01000021">
    <property type="protein sequence ID" value="HIH70231.1"/>
    <property type="molecule type" value="Genomic_DNA"/>
</dbReference>
<sequence>MAVDTPEQASSLIKRWLVDRGYFVEEEKREEAHFQYAARSGIGMNFVVVQPKALRRSVIVAARLTLHPDHLKALHAMNPSERHELLMDIRYGLLFSPTAFRTEPPEDDLVRSFVFEVEITYDELTEGSLLRAMNDVQRGLLYVVWKLTDAFGKAQSGEDYDMMVQ</sequence>
<gene>
    <name evidence="1" type="ORF">HA299_06450</name>
</gene>
<dbReference type="Proteomes" id="UP000600363">
    <property type="component" value="Unassembled WGS sequence"/>
</dbReference>
<organism evidence="1 2">
    <name type="scientific">Methermicoccus shengliensis</name>
    <dbReference type="NCBI Taxonomy" id="660064"/>
    <lineage>
        <taxon>Archaea</taxon>
        <taxon>Methanobacteriati</taxon>
        <taxon>Methanobacteriota</taxon>
        <taxon>Stenosarchaea group</taxon>
        <taxon>Methanomicrobia</taxon>
        <taxon>Methanosarcinales</taxon>
        <taxon>Methermicoccaceae</taxon>
        <taxon>Methermicoccus</taxon>
    </lineage>
</organism>